<dbReference type="Proteomes" id="UP001152622">
    <property type="component" value="Chromosome 8"/>
</dbReference>
<accession>A0A9Q1F7Q2</accession>
<evidence type="ECO:0000313" key="3">
    <source>
        <dbReference type="Proteomes" id="UP001152622"/>
    </source>
</evidence>
<feature type="compositionally biased region" description="Basic and acidic residues" evidence="1">
    <location>
        <begin position="35"/>
        <end position="45"/>
    </location>
</feature>
<name>A0A9Q1F7Q2_SYNKA</name>
<feature type="region of interest" description="Disordered" evidence="1">
    <location>
        <begin position="26"/>
        <end position="90"/>
    </location>
</feature>
<protein>
    <submittedName>
        <fullName evidence="2">Uncharacterized protein</fullName>
    </submittedName>
</protein>
<evidence type="ECO:0000313" key="2">
    <source>
        <dbReference type="EMBL" id="KAJ8352726.1"/>
    </source>
</evidence>
<gene>
    <name evidence="2" type="ORF">SKAU_G00242020</name>
</gene>
<sequence>MSPLQRRRGDPSLAASFDRLSRSFHGRFRGPCPHSAERGPPRHSLDVTAKGSAAETCARVTNVRQPPLALNTQVARGEDQSRDVAGPHAS</sequence>
<evidence type="ECO:0000256" key="1">
    <source>
        <dbReference type="SAM" id="MobiDB-lite"/>
    </source>
</evidence>
<dbReference type="AlphaFoldDB" id="A0A9Q1F7Q2"/>
<reference evidence="2" key="1">
    <citation type="journal article" date="2023" name="Science">
        <title>Genome structures resolve the early diversification of teleost fishes.</title>
        <authorList>
            <person name="Parey E."/>
            <person name="Louis A."/>
            <person name="Montfort J."/>
            <person name="Bouchez O."/>
            <person name="Roques C."/>
            <person name="Iampietro C."/>
            <person name="Lluch J."/>
            <person name="Castinel A."/>
            <person name="Donnadieu C."/>
            <person name="Desvignes T."/>
            <person name="Floi Bucao C."/>
            <person name="Jouanno E."/>
            <person name="Wen M."/>
            <person name="Mejri S."/>
            <person name="Dirks R."/>
            <person name="Jansen H."/>
            <person name="Henkel C."/>
            <person name="Chen W.J."/>
            <person name="Zahm M."/>
            <person name="Cabau C."/>
            <person name="Klopp C."/>
            <person name="Thompson A.W."/>
            <person name="Robinson-Rechavi M."/>
            <person name="Braasch I."/>
            <person name="Lecointre G."/>
            <person name="Bobe J."/>
            <person name="Postlethwait J.H."/>
            <person name="Berthelot C."/>
            <person name="Roest Crollius H."/>
            <person name="Guiguen Y."/>
        </authorList>
    </citation>
    <scope>NUCLEOTIDE SEQUENCE</scope>
    <source>
        <strain evidence="2">WJC10195</strain>
    </source>
</reference>
<proteinExistence type="predicted"/>
<organism evidence="2 3">
    <name type="scientific">Synaphobranchus kaupii</name>
    <name type="common">Kaup's arrowtooth eel</name>
    <dbReference type="NCBI Taxonomy" id="118154"/>
    <lineage>
        <taxon>Eukaryota</taxon>
        <taxon>Metazoa</taxon>
        <taxon>Chordata</taxon>
        <taxon>Craniata</taxon>
        <taxon>Vertebrata</taxon>
        <taxon>Euteleostomi</taxon>
        <taxon>Actinopterygii</taxon>
        <taxon>Neopterygii</taxon>
        <taxon>Teleostei</taxon>
        <taxon>Anguilliformes</taxon>
        <taxon>Synaphobranchidae</taxon>
        <taxon>Synaphobranchus</taxon>
    </lineage>
</organism>
<keyword evidence="3" id="KW-1185">Reference proteome</keyword>
<dbReference type="EMBL" id="JAINUF010000008">
    <property type="protein sequence ID" value="KAJ8352726.1"/>
    <property type="molecule type" value="Genomic_DNA"/>
</dbReference>
<comment type="caution">
    <text evidence="2">The sequence shown here is derived from an EMBL/GenBank/DDBJ whole genome shotgun (WGS) entry which is preliminary data.</text>
</comment>